<dbReference type="PANTHER" id="PTHR36111">
    <property type="entry name" value="INNER MEMBRANE PROTEIN-RELATED"/>
    <property type="match status" value="1"/>
</dbReference>
<accession>A0A160ISS9</accession>
<sequence>MSLLGTIVNGIAIIAGSFLGLFWTNISDRYKDTILQAMALAVTILGIGMGLKSEQFLIVIASLAVGGALGEWWNLEERLNAIGKWLETKIGKQDKGSVATGFVTATLVFVVGAMSIVGALDSGLRQQHDVLYTKALIDGFCAILFTSTLGIGVMFSAIPVVLYQGMIALMATQIDRFVSQELMDALIVEITGTGGIMIVAIGLNLLGITRIRVANLLPGLLIATILVFIVEKWESILAFSQGLM</sequence>
<dbReference type="EMBL" id="CP015378">
    <property type="protein sequence ID" value="ANC79192.1"/>
    <property type="molecule type" value="Genomic_DNA"/>
</dbReference>
<keyword evidence="2" id="KW-1185">Reference proteome</keyword>
<proteinExistence type="predicted"/>
<name>A0A160ISS9_9BACL</name>
<dbReference type="STRING" id="1221500.ABE65_021260"/>
<gene>
    <name evidence="1" type="ORF">ABE65_021260</name>
</gene>
<dbReference type="OrthoDB" id="9797976at2"/>
<dbReference type="AlphaFoldDB" id="A0A160ISS9"/>
<reference evidence="1 2" key="1">
    <citation type="submission" date="2016-04" db="EMBL/GenBank/DDBJ databases">
        <title>Complete genome sequence of Fictibacillus phosphorivorans G25-29, a strain toxic to nematodes.</title>
        <authorList>
            <person name="Zheng Z."/>
        </authorList>
    </citation>
    <scope>NUCLEOTIDE SEQUENCE [LARGE SCALE GENOMIC DNA]</scope>
    <source>
        <strain evidence="1 2">G25-29</strain>
    </source>
</reference>
<dbReference type="KEGG" id="fpn:ABE65_021260"/>
<dbReference type="Proteomes" id="UP000076623">
    <property type="component" value="Chromosome"/>
</dbReference>
<evidence type="ECO:0000313" key="1">
    <source>
        <dbReference type="EMBL" id="ANC79192.1"/>
    </source>
</evidence>
<dbReference type="PANTHER" id="PTHR36111:SF2">
    <property type="entry name" value="INNER MEMBRANE PROTEIN"/>
    <property type="match status" value="1"/>
</dbReference>
<dbReference type="InterPro" id="IPR007563">
    <property type="entry name" value="DUF554"/>
</dbReference>
<dbReference type="RefSeq" id="WP_066399542.1">
    <property type="nucleotide sequence ID" value="NZ_CP015378.1"/>
</dbReference>
<dbReference type="Pfam" id="PF04474">
    <property type="entry name" value="DUF554"/>
    <property type="match status" value="1"/>
</dbReference>
<protein>
    <submittedName>
        <fullName evidence="1">Uncharacterized protein</fullName>
    </submittedName>
</protein>
<organism evidence="1 2">
    <name type="scientific">Fictibacillus phosphorivorans</name>
    <dbReference type="NCBI Taxonomy" id="1221500"/>
    <lineage>
        <taxon>Bacteria</taxon>
        <taxon>Bacillati</taxon>
        <taxon>Bacillota</taxon>
        <taxon>Bacilli</taxon>
        <taxon>Bacillales</taxon>
        <taxon>Fictibacillaceae</taxon>
        <taxon>Fictibacillus</taxon>
    </lineage>
</organism>
<evidence type="ECO:0000313" key="2">
    <source>
        <dbReference type="Proteomes" id="UP000076623"/>
    </source>
</evidence>